<comment type="caution">
    <text evidence="2">The sequence shown here is derived from an EMBL/GenBank/DDBJ whole genome shotgun (WGS) entry which is preliminary data.</text>
</comment>
<keyword evidence="2" id="KW-0238">DNA-binding</keyword>
<accession>A0A8H7M6Z6</accession>
<dbReference type="EMBL" id="JACYCF010000003">
    <property type="protein sequence ID" value="KAF8758391.1"/>
    <property type="molecule type" value="Genomic_DNA"/>
</dbReference>
<dbReference type="Proteomes" id="UP000614334">
    <property type="component" value="Unassembled WGS sequence"/>
</dbReference>
<protein>
    <submittedName>
        <fullName evidence="2">SsDNA-binding domain of telomere protection protein</fullName>
    </submittedName>
</protein>
<dbReference type="InterPro" id="IPR012340">
    <property type="entry name" value="NA-bd_OB-fold"/>
</dbReference>
<gene>
    <name evidence="2" type="ORF">RHS01_03069</name>
</gene>
<name>A0A8H7M6Z6_9AGAM</name>
<proteinExistence type="predicted"/>
<feature type="region of interest" description="Disordered" evidence="1">
    <location>
        <begin position="131"/>
        <end position="202"/>
    </location>
</feature>
<feature type="non-terminal residue" evidence="2">
    <location>
        <position position="448"/>
    </location>
</feature>
<dbReference type="SUPFAM" id="SSF50249">
    <property type="entry name" value="Nucleic acid-binding proteins"/>
    <property type="match status" value="1"/>
</dbReference>
<dbReference type="GO" id="GO:0003677">
    <property type="term" value="F:DNA binding"/>
    <property type="evidence" value="ECO:0007669"/>
    <property type="project" value="UniProtKB-KW"/>
</dbReference>
<dbReference type="AlphaFoldDB" id="A0A8H7M6Z6"/>
<organism evidence="2 3">
    <name type="scientific">Rhizoctonia solani</name>
    <dbReference type="NCBI Taxonomy" id="456999"/>
    <lineage>
        <taxon>Eukaryota</taxon>
        <taxon>Fungi</taxon>
        <taxon>Dikarya</taxon>
        <taxon>Basidiomycota</taxon>
        <taxon>Agaricomycotina</taxon>
        <taxon>Agaricomycetes</taxon>
        <taxon>Cantharellales</taxon>
        <taxon>Ceratobasidiaceae</taxon>
        <taxon>Rhizoctonia</taxon>
    </lineage>
</organism>
<reference evidence="2" key="1">
    <citation type="submission" date="2020-09" db="EMBL/GenBank/DDBJ databases">
        <title>Comparative genome analyses of four rice-infecting Rhizoctonia solani isolates reveal extensive enrichment of homogalacturonan modification genes.</title>
        <authorList>
            <person name="Lee D.-Y."/>
            <person name="Jeon J."/>
            <person name="Kim K.-T."/>
            <person name="Cheong K."/>
            <person name="Song H."/>
            <person name="Choi G."/>
            <person name="Ko J."/>
            <person name="Opiyo S.O."/>
            <person name="Zuo S."/>
            <person name="Madhav S."/>
            <person name="Lee Y.-H."/>
            <person name="Wang G.-L."/>
        </authorList>
    </citation>
    <scope>NUCLEOTIDE SEQUENCE</scope>
    <source>
        <strain evidence="2">AG1-IA B2</strain>
    </source>
</reference>
<evidence type="ECO:0000313" key="3">
    <source>
        <dbReference type="Proteomes" id="UP000614334"/>
    </source>
</evidence>
<sequence>MPTNEVPLFDPTLKIAVDHIEALSIDTLSRRHISGMPVMYWEPTATNTLHRYAFVSDDQLQLELHFSNPPHLVHRKPVLICLKGASIELRPTLKHPKVPFKLIFSEGVILQFNGQIRDTFPAEPPLLPPLPSWFGSQASPASSPPPTSPTHASSSPHKPSSPTAPSKPNPSSKRGASRTPSDTLPQKQPRAPAPPRHSYAPRDQRVAQWLREKEIYKALRTYRRRISDNNLLLKLAALDKEITNQKLLQQAIRCIISVVRGISLPRLARTGGERNKARLDTFREPAPIDWFVSTELLDPTTTEQTAFKINMFLSESMKDCIPSVKAGDIFMIRKLTVICRYNNVVVGTGYSDSFQWAGYSPSEKVHFHSTRRTFSDEEHCPFFTPGDEELQYAARLADWWSALQELAKSKPDGVPTLMSQPKGRSQSFKMFFAQVNDLLPDSLHAPTI</sequence>
<evidence type="ECO:0000313" key="2">
    <source>
        <dbReference type="EMBL" id="KAF8758391.1"/>
    </source>
</evidence>
<dbReference type="Gene3D" id="2.40.50.140">
    <property type="entry name" value="Nucleic acid-binding proteins"/>
    <property type="match status" value="1"/>
</dbReference>
<feature type="compositionally biased region" description="Low complexity" evidence="1">
    <location>
        <begin position="149"/>
        <end position="173"/>
    </location>
</feature>
<evidence type="ECO:0000256" key="1">
    <source>
        <dbReference type="SAM" id="MobiDB-lite"/>
    </source>
</evidence>